<dbReference type="AlphaFoldDB" id="A0A9P7S0G7"/>
<sequence length="71" mass="8348">MDPPPAPVAPATKEPMHIPTGLHACIMYLNEHQKEKAVWEEWDKYCEAEAAYEAEMKEWMVEDLAYRERLQ</sequence>
<comment type="caution">
    <text evidence="1">The sequence shown here is derived from an EMBL/GenBank/DDBJ whole genome shotgun (WGS) entry which is preliminary data.</text>
</comment>
<dbReference type="RefSeq" id="XP_043009542.1">
    <property type="nucleotide sequence ID" value="XM_043154251.1"/>
</dbReference>
<dbReference type="EMBL" id="CM032185">
    <property type="protein sequence ID" value="KAG7093072.1"/>
    <property type="molecule type" value="Genomic_DNA"/>
</dbReference>
<gene>
    <name evidence="1" type="ORF">E1B28_009362</name>
</gene>
<organism evidence="1 2">
    <name type="scientific">Marasmius oreades</name>
    <name type="common">fairy-ring Marasmius</name>
    <dbReference type="NCBI Taxonomy" id="181124"/>
    <lineage>
        <taxon>Eukaryota</taxon>
        <taxon>Fungi</taxon>
        <taxon>Dikarya</taxon>
        <taxon>Basidiomycota</taxon>
        <taxon>Agaricomycotina</taxon>
        <taxon>Agaricomycetes</taxon>
        <taxon>Agaricomycetidae</taxon>
        <taxon>Agaricales</taxon>
        <taxon>Marasmiineae</taxon>
        <taxon>Marasmiaceae</taxon>
        <taxon>Marasmius</taxon>
    </lineage>
</organism>
<dbReference type="KEGG" id="more:E1B28_009362"/>
<evidence type="ECO:0000313" key="1">
    <source>
        <dbReference type="EMBL" id="KAG7093072.1"/>
    </source>
</evidence>
<evidence type="ECO:0000313" key="2">
    <source>
        <dbReference type="Proteomes" id="UP001049176"/>
    </source>
</evidence>
<dbReference type="GeneID" id="66078438"/>
<protein>
    <submittedName>
        <fullName evidence="1">Uncharacterized protein</fullName>
    </submittedName>
</protein>
<accession>A0A9P7S0G7</accession>
<dbReference type="Proteomes" id="UP001049176">
    <property type="component" value="Chromosome 5"/>
</dbReference>
<keyword evidence="2" id="KW-1185">Reference proteome</keyword>
<reference evidence="1" key="1">
    <citation type="journal article" date="2021" name="Genome Biol. Evol.">
        <title>The assembled and annotated genome of the fairy-ring fungus Marasmius oreades.</title>
        <authorList>
            <person name="Hiltunen M."/>
            <person name="Ament-Velasquez S.L."/>
            <person name="Johannesson H."/>
        </authorList>
    </citation>
    <scope>NUCLEOTIDE SEQUENCE</scope>
    <source>
        <strain evidence="1">03SP1</strain>
    </source>
</reference>
<proteinExistence type="predicted"/>
<name>A0A9P7S0G7_9AGAR</name>